<evidence type="ECO:0000259" key="7">
    <source>
        <dbReference type="Pfam" id="PF02737"/>
    </source>
</evidence>
<dbReference type="SUPFAM" id="SSF48179">
    <property type="entry name" value="6-phosphogluconate dehydrogenase C-terminal domain-like"/>
    <property type="match status" value="1"/>
</dbReference>
<dbReference type="InterPro" id="IPR008927">
    <property type="entry name" value="6-PGluconate_DH-like_C_sf"/>
</dbReference>
<dbReference type="RefSeq" id="WP_073154828.1">
    <property type="nucleotide sequence ID" value="NZ_FQVL01000005.1"/>
</dbReference>
<dbReference type="Gene3D" id="3.40.50.720">
    <property type="entry name" value="NAD(P)-binding Rossmann-like Domain"/>
    <property type="match status" value="1"/>
</dbReference>
<feature type="binding site" evidence="5">
    <location>
        <position position="33"/>
    </location>
    <ligand>
        <name>NAD(+)</name>
        <dbReference type="ChEBI" id="CHEBI:57540"/>
    </ligand>
</feature>
<dbReference type="InterPro" id="IPR036291">
    <property type="entry name" value="NAD(P)-bd_dom_sf"/>
</dbReference>
<feature type="binding site" evidence="5">
    <location>
        <begin position="10"/>
        <end position="15"/>
    </location>
    <ligand>
        <name>NAD(+)</name>
        <dbReference type="ChEBI" id="CHEBI:57540"/>
    </ligand>
</feature>
<gene>
    <name evidence="8" type="ORF">SAMN05444392_105227</name>
</gene>
<dbReference type="GO" id="GO:0070403">
    <property type="term" value="F:NAD+ binding"/>
    <property type="evidence" value="ECO:0007669"/>
    <property type="project" value="InterPro"/>
</dbReference>
<dbReference type="Gene3D" id="1.10.1040.10">
    <property type="entry name" value="N-(1-d-carboxylethyl)-l-norvaline Dehydrogenase, domain 2"/>
    <property type="match status" value="1"/>
</dbReference>
<evidence type="ECO:0000256" key="5">
    <source>
        <dbReference type="PIRSR" id="PIRSR000105-2"/>
    </source>
</evidence>
<dbReference type="STRING" id="112248.SAMN05444392_105227"/>
<dbReference type="InterPro" id="IPR022694">
    <property type="entry name" value="3-OHacyl-CoA_DH"/>
</dbReference>
<dbReference type="EMBL" id="FQVL01000005">
    <property type="protein sequence ID" value="SHE97931.1"/>
    <property type="molecule type" value="Genomic_DNA"/>
</dbReference>
<dbReference type="GO" id="GO:0016616">
    <property type="term" value="F:oxidoreductase activity, acting on the CH-OH group of donors, NAD or NADP as acceptor"/>
    <property type="evidence" value="ECO:0007669"/>
    <property type="project" value="InterPro"/>
</dbReference>
<keyword evidence="9" id="KW-1185">Reference proteome</keyword>
<feature type="site" description="Important for catalytic activity" evidence="4">
    <location>
        <position position="140"/>
    </location>
</feature>
<feature type="domain" description="3-hydroxyacyl-CoA dehydrogenase C-terminal" evidence="6">
    <location>
        <begin position="186"/>
        <end position="282"/>
    </location>
</feature>
<dbReference type="SUPFAM" id="SSF51735">
    <property type="entry name" value="NAD(P)-binding Rossmann-fold domains"/>
    <property type="match status" value="1"/>
</dbReference>
<sequence>MKIQSVAVIGAGQMGSGIAALAASQGMSVIVMDQQISQLEKAKRVIEDRWKRNEEKGYITAEERSHWSAQLQYTHQLEQLDRVDLVIEAIIEQRKQKQALFQTLDRFAADHTILASNTSSLSITELAAHTSRATKVIGMHFMNPVHRMPLVEVVQGLETNEEVVQTIVKLARDWGKEPVVVQDAPGFISNRLLMPMLNEAVFALQEGIASAEEIDQIMRLGMNHPMGPLALADLIGLDTCLYIMESLYQGFGDDKYRPCPLLRKYVQAGRLGKKSGRGFYLYSVEE</sequence>
<feature type="binding site" evidence="5">
    <location>
        <position position="119"/>
    </location>
    <ligand>
        <name>NAD(+)</name>
        <dbReference type="ChEBI" id="CHEBI:57540"/>
    </ligand>
</feature>
<dbReference type="Pfam" id="PF00725">
    <property type="entry name" value="3HCDH"/>
    <property type="match status" value="1"/>
</dbReference>
<feature type="binding site" evidence="5">
    <location>
        <position position="92"/>
    </location>
    <ligand>
        <name>NAD(+)</name>
        <dbReference type="ChEBI" id="CHEBI:57540"/>
    </ligand>
</feature>
<dbReference type="InterPro" id="IPR006108">
    <property type="entry name" value="3HC_DH_C"/>
</dbReference>
<dbReference type="InterPro" id="IPR013328">
    <property type="entry name" value="6PGD_dom2"/>
</dbReference>
<evidence type="ECO:0000256" key="4">
    <source>
        <dbReference type="PIRSR" id="PIRSR000105-1"/>
    </source>
</evidence>
<dbReference type="FunFam" id="3.40.50.720:FF:000009">
    <property type="entry name" value="Fatty oxidation complex, alpha subunit"/>
    <property type="match status" value="1"/>
</dbReference>
<dbReference type="AlphaFoldDB" id="A0A1M4XWR9"/>
<accession>A0A1M4XWR9</accession>
<feature type="binding site" evidence="5">
    <location>
        <position position="274"/>
    </location>
    <ligand>
        <name>NAD(+)</name>
        <dbReference type="ChEBI" id="CHEBI:57540"/>
    </ligand>
</feature>
<keyword evidence="3" id="KW-0560">Oxidoreductase</keyword>
<dbReference type="PIRSF" id="PIRSF000105">
    <property type="entry name" value="HCDH"/>
    <property type="match status" value="1"/>
</dbReference>
<evidence type="ECO:0000256" key="2">
    <source>
        <dbReference type="ARBA" id="ARBA00009463"/>
    </source>
</evidence>
<dbReference type="GO" id="GO:0006631">
    <property type="term" value="P:fatty acid metabolic process"/>
    <property type="evidence" value="ECO:0007669"/>
    <property type="project" value="InterPro"/>
</dbReference>
<comment type="similarity">
    <text evidence="2">Belongs to the 3-hydroxyacyl-CoA dehydrogenase family.</text>
</comment>
<evidence type="ECO:0000256" key="1">
    <source>
        <dbReference type="ARBA" id="ARBA00005086"/>
    </source>
</evidence>
<dbReference type="PANTHER" id="PTHR48075">
    <property type="entry name" value="3-HYDROXYACYL-COA DEHYDROGENASE FAMILY PROTEIN"/>
    <property type="match status" value="1"/>
</dbReference>
<evidence type="ECO:0000313" key="9">
    <source>
        <dbReference type="Proteomes" id="UP000184476"/>
    </source>
</evidence>
<dbReference type="InterPro" id="IPR006176">
    <property type="entry name" value="3-OHacyl-CoA_DH_NAD-bd"/>
</dbReference>
<feature type="binding site" evidence="5">
    <location>
        <position position="143"/>
    </location>
    <ligand>
        <name>NAD(+)</name>
        <dbReference type="ChEBI" id="CHEBI:57540"/>
    </ligand>
</feature>
<evidence type="ECO:0000256" key="3">
    <source>
        <dbReference type="ARBA" id="ARBA00023002"/>
    </source>
</evidence>
<organism evidence="8 9">
    <name type="scientific">Seinonella peptonophila</name>
    <dbReference type="NCBI Taxonomy" id="112248"/>
    <lineage>
        <taxon>Bacteria</taxon>
        <taxon>Bacillati</taxon>
        <taxon>Bacillota</taxon>
        <taxon>Bacilli</taxon>
        <taxon>Bacillales</taxon>
        <taxon>Thermoactinomycetaceae</taxon>
        <taxon>Seinonella</taxon>
    </lineage>
</organism>
<feature type="binding site" evidence="5">
    <location>
        <position position="97"/>
    </location>
    <ligand>
        <name>NAD(+)</name>
        <dbReference type="ChEBI" id="CHEBI:57540"/>
    </ligand>
</feature>
<keyword evidence="5" id="KW-0520">NAD</keyword>
<evidence type="ECO:0000259" key="6">
    <source>
        <dbReference type="Pfam" id="PF00725"/>
    </source>
</evidence>
<feature type="domain" description="3-hydroxyacyl-CoA dehydrogenase NAD binding" evidence="7">
    <location>
        <begin position="5"/>
        <end position="183"/>
    </location>
</feature>
<dbReference type="Pfam" id="PF02737">
    <property type="entry name" value="3HCDH_N"/>
    <property type="match status" value="1"/>
</dbReference>
<proteinExistence type="inferred from homology"/>
<comment type="pathway">
    <text evidence="1">Lipid metabolism; butanoate metabolism.</text>
</comment>
<name>A0A1M4XWR9_9BACL</name>
<dbReference type="PANTHER" id="PTHR48075:SF5">
    <property type="entry name" value="3-HYDROXYBUTYRYL-COA DEHYDROGENASE"/>
    <property type="match status" value="1"/>
</dbReference>
<evidence type="ECO:0000313" key="8">
    <source>
        <dbReference type="EMBL" id="SHE97931.1"/>
    </source>
</evidence>
<dbReference type="Proteomes" id="UP000184476">
    <property type="component" value="Unassembled WGS sequence"/>
</dbReference>
<reference evidence="8 9" key="1">
    <citation type="submission" date="2016-11" db="EMBL/GenBank/DDBJ databases">
        <authorList>
            <person name="Jaros S."/>
            <person name="Januszkiewicz K."/>
            <person name="Wedrychowicz H."/>
        </authorList>
    </citation>
    <scope>NUCLEOTIDE SEQUENCE [LARGE SCALE GENOMIC DNA]</scope>
    <source>
        <strain evidence="8 9">DSM 44666</strain>
    </source>
</reference>
<protein>
    <submittedName>
        <fullName evidence="8">3-hydroxyacyl-CoA dehydrogenase</fullName>
    </submittedName>
</protein>
<dbReference type="OrthoDB" id="9771883at2"/>